<dbReference type="EMBL" id="OX459945">
    <property type="protein sequence ID" value="CAI9179237.1"/>
    <property type="molecule type" value="Genomic_DNA"/>
</dbReference>
<dbReference type="Proteomes" id="UP001176941">
    <property type="component" value="Chromosome 9"/>
</dbReference>
<sequence length="164" mass="17156">MRGGTSALRVSSGALYPHLQHFKARSSRGKDGAPGRIFPRKLLTLPPAPLCPPSPHGLIVSCNRTSVPVLALYFIATASSPLRPPRSSRRETRKRKPLGPPSASPPQAFGPGSNSASPSPSFECSESPPPPYSLHPLRTKKAAGNPGLAGVQVISCFLMGSNSG</sequence>
<protein>
    <submittedName>
        <fullName evidence="2">Uncharacterized protein</fullName>
    </submittedName>
</protein>
<evidence type="ECO:0000256" key="1">
    <source>
        <dbReference type="SAM" id="MobiDB-lite"/>
    </source>
</evidence>
<proteinExistence type="predicted"/>
<evidence type="ECO:0000313" key="3">
    <source>
        <dbReference type="Proteomes" id="UP001176941"/>
    </source>
</evidence>
<gene>
    <name evidence="2" type="ORF">MRATA1EN1_LOCUS28199</name>
</gene>
<feature type="region of interest" description="Disordered" evidence="1">
    <location>
        <begin position="80"/>
        <end position="144"/>
    </location>
</feature>
<evidence type="ECO:0000313" key="2">
    <source>
        <dbReference type="EMBL" id="CAI9179237.1"/>
    </source>
</evidence>
<name>A0ABN8ZZ20_RANTA</name>
<feature type="compositionally biased region" description="Low complexity" evidence="1">
    <location>
        <begin position="109"/>
        <end position="126"/>
    </location>
</feature>
<reference evidence="2" key="1">
    <citation type="submission" date="2023-04" db="EMBL/GenBank/DDBJ databases">
        <authorList>
            <consortium name="ELIXIR-Norway"/>
        </authorList>
    </citation>
    <scope>NUCLEOTIDE SEQUENCE [LARGE SCALE GENOMIC DNA]</scope>
</reference>
<keyword evidence="3" id="KW-1185">Reference proteome</keyword>
<accession>A0ABN8ZZ20</accession>
<organism evidence="2 3">
    <name type="scientific">Rangifer tarandus platyrhynchus</name>
    <name type="common">Svalbard reindeer</name>
    <dbReference type="NCBI Taxonomy" id="3082113"/>
    <lineage>
        <taxon>Eukaryota</taxon>
        <taxon>Metazoa</taxon>
        <taxon>Chordata</taxon>
        <taxon>Craniata</taxon>
        <taxon>Vertebrata</taxon>
        <taxon>Euteleostomi</taxon>
        <taxon>Mammalia</taxon>
        <taxon>Eutheria</taxon>
        <taxon>Laurasiatheria</taxon>
        <taxon>Artiodactyla</taxon>
        <taxon>Ruminantia</taxon>
        <taxon>Pecora</taxon>
        <taxon>Cervidae</taxon>
        <taxon>Odocoileinae</taxon>
        <taxon>Rangifer</taxon>
    </lineage>
</organism>